<feature type="region of interest" description="Disordered" evidence="8">
    <location>
        <begin position="326"/>
        <end position="345"/>
    </location>
</feature>
<dbReference type="InterPro" id="IPR051393">
    <property type="entry name" value="ABC_transporter_permease"/>
</dbReference>
<evidence type="ECO:0000256" key="8">
    <source>
        <dbReference type="SAM" id="MobiDB-lite"/>
    </source>
</evidence>
<evidence type="ECO:0000313" key="11">
    <source>
        <dbReference type="Proteomes" id="UP000000485"/>
    </source>
</evidence>
<evidence type="ECO:0000256" key="2">
    <source>
        <dbReference type="ARBA" id="ARBA00022448"/>
    </source>
</evidence>
<feature type="transmembrane region" description="Helical" evidence="7">
    <location>
        <begin position="133"/>
        <end position="155"/>
    </location>
</feature>
<dbReference type="PANTHER" id="PTHR30193">
    <property type="entry name" value="ABC TRANSPORTER PERMEASE PROTEIN"/>
    <property type="match status" value="1"/>
</dbReference>
<dbReference type="STRING" id="593907.Celgi_1054"/>
<protein>
    <submittedName>
        <fullName evidence="10">Binding-protein-dependent transport systems inner membrane component</fullName>
    </submittedName>
</protein>
<dbReference type="Proteomes" id="UP000000485">
    <property type="component" value="Chromosome"/>
</dbReference>
<dbReference type="GO" id="GO:0005886">
    <property type="term" value="C:plasma membrane"/>
    <property type="evidence" value="ECO:0007669"/>
    <property type="project" value="UniProtKB-SubCell"/>
</dbReference>
<evidence type="ECO:0000256" key="7">
    <source>
        <dbReference type="RuleBase" id="RU363032"/>
    </source>
</evidence>
<evidence type="ECO:0000256" key="3">
    <source>
        <dbReference type="ARBA" id="ARBA00022475"/>
    </source>
</evidence>
<dbReference type="AlphaFoldDB" id="F8A0V1"/>
<dbReference type="OrthoDB" id="9805974at2"/>
<sequence length="345" mass="38497">MSVQSPPAPEDELDRLPRQPRRVGFSQTLSRWDVKVSPYLYISPFFILFFVTGLFPILYTAWVSVHQWGMLQGQGDFVGLKNFSDVFAQPDFWKSLRNTMSIFVLSSVPQVIAAILIAALLDQNLRAKTFWRMGVLLPYVVAPVAVGLIFTRLFADQSGLVNSWLGAIGIDPIRWHVDALASHVAIASMVNFRWTGYNALIFLAAMQAVPRELYEAAIIDGAGRVRQFFSVTIPTIRATVVFVVITSTIGGLQIFDEPRVFDELGTGGASRQWLTTTLYLYNTGWTGQYNLGRAAAIAWLLFLLILVIGMLNFFLTQRIATGASGPSKKQVRRAKKRLDAERKSA</sequence>
<feature type="transmembrane region" description="Helical" evidence="7">
    <location>
        <begin position="39"/>
        <end position="62"/>
    </location>
</feature>
<dbReference type="GO" id="GO:0055085">
    <property type="term" value="P:transmembrane transport"/>
    <property type="evidence" value="ECO:0007669"/>
    <property type="project" value="InterPro"/>
</dbReference>
<evidence type="ECO:0000259" key="9">
    <source>
        <dbReference type="PROSITE" id="PS50928"/>
    </source>
</evidence>
<dbReference type="InterPro" id="IPR035906">
    <property type="entry name" value="MetI-like_sf"/>
</dbReference>
<feature type="domain" description="ABC transmembrane type-1" evidence="9">
    <location>
        <begin position="96"/>
        <end position="312"/>
    </location>
</feature>
<evidence type="ECO:0000313" key="10">
    <source>
        <dbReference type="EMBL" id="AEI11573.1"/>
    </source>
</evidence>
<comment type="subcellular location">
    <subcellularLocation>
        <location evidence="1 7">Cell membrane</location>
        <topology evidence="1 7">Multi-pass membrane protein</topology>
    </subcellularLocation>
</comment>
<dbReference type="PANTHER" id="PTHR30193:SF37">
    <property type="entry name" value="INNER MEMBRANE ABC TRANSPORTER PERMEASE PROTEIN YCJO"/>
    <property type="match status" value="1"/>
</dbReference>
<proteinExistence type="inferred from homology"/>
<dbReference type="Pfam" id="PF00528">
    <property type="entry name" value="BPD_transp_1"/>
    <property type="match status" value="1"/>
</dbReference>
<dbReference type="Gene3D" id="1.10.3720.10">
    <property type="entry name" value="MetI-like"/>
    <property type="match status" value="1"/>
</dbReference>
<dbReference type="PROSITE" id="PS50928">
    <property type="entry name" value="ABC_TM1"/>
    <property type="match status" value="1"/>
</dbReference>
<keyword evidence="4 7" id="KW-0812">Transmembrane</keyword>
<dbReference type="KEGG" id="cga:Celgi_1054"/>
<evidence type="ECO:0000256" key="1">
    <source>
        <dbReference type="ARBA" id="ARBA00004651"/>
    </source>
</evidence>
<keyword evidence="6 7" id="KW-0472">Membrane</keyword>
<feature type="transmembrane region" description="Helical" evidence="7">
    <location>
        <begin position="294"/>
        <end position="315"/>
    </location>
</feature>
<dbReference type="InterPro" id="IPR000515">
    <property type="entry name" value="MetI-like"/>
</dbReference>
<name>F8A0V1_CELGA</name>
<keyword evidence="5 7" id="KW-1133">Transmembrane helix</keyword>
<evidence type="ECO:0000256" key="6">
    <source>
        <dbReference type="ARBA" id="ARBA00023136"/>
    </source>
</evidence>
<evidence type="ECO:0000256" key="4">
    <source>
        <dbReference type="ARBA" id="ARBA00022692"/>
    </source>
</evidence>
<gene>
    <name evidence="10" type="ordered locus">Celgi_1054</name>
</gene>
<dbReference type="SUPFAM" id="SSF161098">
    <property type="entry name" value="MetI-like"/>
    <property type="match status" value="1"/>
</dbReference>
<reference evidence="11" key="1">
    <citation type="submission" date="2011-04" db="EMBL/GenBank/DDBJ databases">
        <title>Complete sequence of Cellvibrio gilvus ATCC 13127.</title>
        <authorList>
            <person name="Lucas S."/>
            <person name="Han J."/>
            <person name="Lapidus A."/>
            <person name="Cheng J.-F."/>
            <person name="Goodwin L."/>
            <person name="Pitluck S."/>
            <person name="Peters L."/>
            <person name="Munk A."/>
            <person name="Detter J.C."/>
            <person name="Han C."/>
            <person name="Tapia R."/>
            <person name="Land M."/>
            <person name="Hauser L."/>
            <person name="Kyrpides N."/>
            <person name="Ivanova N."/>
            <person name="Ovchinnikova G."/>
            <person name="Pagani I."/>
            <person name="Mead D."/>
            <person name="Brumm P."/>
            <person name="Woyke T."/>
        </authorList>
    </citation>
    <scope>NUCLEOTIDE SEQUENCE [LARGE SCALE GENOMIC DNA]</scope>
    <source>
        <strain evidence="11">ATCC 13127 / NRRL B-14078</strain>
    </source>
</reference>
<keyword evidence="2 7" id="KW-0813">Transport</keyword>
<keyword evidence="3" id="KW-1003">Cell membrane</keyword>
<accession>F8A0V1</accession>
<dbReference type="eggNOG" id="COG1175">
    <property type="taxonomic scope" value="Bacteria"/>
</dbReference>
<keyword evidence="11" id="KW-1185">Reference proteome</keyword>
<dbReference type="RefSeq" id="WP_013883092.1">
    <property type="nucleotide sequence ID" value="NC_015671.1"/>
</dbReference>
<comment type="similarity">
    <text evidence="7">Belongs to the binding-protein-dependent transport system permease family.</text>
</comment>
<feature type="transmembrane region" description="Helical" evidence="7">
    <location>
        <begin position="235"/>
        <end position="255"/>
    </location>
</feature>
<feature type="transmembrane region" description="Helical" evidence="7">
    <location>
        <begin position="100"/>
        <end position="121"/>
    </location>
</feature>
<dbReference type="CDD" id="cd06261">
    <property type="entry name" value="TM_PBP2"/>
    <property type="match status" value="1"/>
</dbReference>
<dbReference type="EMBL" id="CP002665">
    <property type="protein sequence ID" value="AEI11573.1"/>
    <property type="molecule type" value="Genomic_DNA"/>
</dbReference>
<evidence type="ECO:0000256" key="5">
    <source>
        <dbReference type="ARBA" id="ARBA00022989"/>
    </source>
</evidence>
<dbReference type="HOGENOM" id="CLU_016047_0_2_11"/>
<organism evidence="10 11">
    <name type="scientific">Cellulomonas gilvus (strain ATCC 13127 / NRRL B-14078)</name>
    <name type="common">Cellvibrio gilvus</name>
    <dbReference type="NCBI Taxonomy" id="593907"/>
    <lineage>
        <taxon>Bacteria</taxon>
        <taxon>Bacillati</taxon>
        <taxon>Actinomycetota</taxon>
        <taxon>Actinomycetes</taxon>
        <taxon>Micrococcales</taxon>
        <taxon>Cellulomonadaceae</taxon>
        <taxon>Cellulomonas</taxon>
    </lineage>
</organism>